<organism evidence="1 2">
    <name type="scientific">Phaseolus angularis</name>
    <name type="common">Azuki bean</name>
    <name type="synonym">Vigna angularis</name>
    <dbReference type="NCBI Taxonomy" id="3914"/>
    <lineage>
        <taxon>Eukaryota</taxon>
        <taxon>Viridiplantae</taxon>
        <taxon>Streptophyta</taxon>
        <taxon>Embryophyta</taxon>
        <taxon>Tracheophyta</taxon>
        <taxon>Spermatophyta</taxon>
        <taxon>Magnoliopsida</taxon>
        <taxon>eudicotyledons</taxon>
        <taxon>Gunneridae</taxon>
        <taxon>Pentapetalae</taxon>
        <taxon>rosids</taxon>
        <taxon>fabids</taxon>
        <taxon>Fabales</taxon>
        <taxon>Fabaceae</taxon>
        <taxon>Papilionoideae</taxon>
        <taxon>50 kb inversion clade</taxon>
        <taxon>NPAAA clade</taxon>
        <taxon>indigoferoid/millettioid clade</taxon>
        <taxon>Phaseoleae</taxon>
        <taxon>Vigna</taxon>
    </lineage>
</organism>
<protein>
    <submittedName>
        <fullName evidence="1">Uncharacterized protein</fullName>
    </submittedName>
</protein>
<dbReference type="AlphaFoldDB" id="A0A8T0JU96"/>
<reference evidence="1 2" key="1">
    <citation type="submission" date="2020-05" db="EMBL/GenBank/DDBJ databases">
        <title>Vigna angularis (adzuki bean) Var. LongXiaoDou No. 4 denovo assembly.</title>
        <authorList>
            <person name="Xiang H."/>
        </authorList>
    </citation>
    <scope>NUCLEOTIDE SEQUENCE [LARGE SCALE GENOMIC DNA]</scope>
    <source>
        <tissue evidence="1">Leaf</tissue>
    </source>
</reference>
<sequence length="266" mass="29737">MSNILQVEEEPVETGRVVALASRENEVGAPSQRLVWKKCVGREIEALSQNSAVKGIFKKYEVVGVVQMAKSVGQIPSLAVAMRRRSTKAGASQVVKVDMAEYDVAPKHFDDLIHRIIVPPRPLPTNVVDLVNKLTCEDDGPHDSPLLSTLHDWPSSNFFINVSAKMQASPMHSFNPSNQGNYGHVHTPPFPFQPHQGVYVSSAIVIELCQSFMGTKCMNELDKLDWRQQQPTENQNYTAKLGRMKQRQDFHGRQRSNRISITAPPL</sequence>
<name>A0A8T0JU96_PHAAN</name>
<evidence type="ECO:0000313" key="1">
    <source>
        <dbReference type="EMBL" id="KAG2380757.1"/>
    </source>
</evidence>
<dbReference type="EMBL" id="JABFOF010000009">
    <property type="protein sequence ID" value="KAG2380757.1"/>
    <property type="molecule type" value="Genomic_DNA"/>
</dbReference>
<proteinExistence type="predicted"/>
<dbReference type="Proteomes" id="UP000743370">
    <property type="component" value="Unassembled WGS sequence"/>
</dbReference>
<gene>
    <name evidence="1" type="ORF">HKW66_Vig0201290</name>
</gene>
<evidence type="ECO:0000313" key="2">
    <source>
        <dbReference type="Proteomes" id="UP000743370"/>
    </source>
</evidence>
<comment type="caution">
    <text evidence="1">The sequence shown here is derived from an EMBL/GenBank/DDBJ whole genome shotgun (WGS) entry which is preliminary data.</text>
</comment>
<accession>A0A8T0JU96</accession>